<gene>
    <name evidence="1" type="ORF">BDP27DRAFT_1328585</name>
</gene>
<proteinExistence type="predicted"/>
<dbReference type="Gene3D" id="3.80.10.10">
    <property type="entry name" value="Ribonuclease Inhibitor"/>
    <property type="match status" value="1"/>
</dbReference>
<evidence type="ECO:0000313" key="2">
    <source>
        <dbReference type="Proteomes" id="UP000772434"/>
    </source>
</evidence>
<sequence>MSHHVIQTFPNEILEIILDNCCDTNLFSVDDDEESVGSLKDIPAMAVSSVCSQWRRVGLSLSRIWSRMSLDLLGDLSTPEEDRLSPILRMFITRSRQQPITLSICLGSPLNPDICPYEPLAILCREYHRWASFTLRSEDWDVDDLFSTADYSLPREGFTRLVHLELGFSPSADFFVTFKAPSLQKLKLSSENKSYDDFEIQLLSQLTHLQLNKEIWSLAVLKALRQITSLQSLDVDDHVDSDWDMDWPEDGDDEAFSFPTSSSIEVLTIRHSENDSQAAHITSIFPLLDLPSLTTLRLDCGQDSSDPRKHLWPSFDPFMAFVKRSSFTLTTLYIKCVALSDSKLIYLLYHIPTLLDLTVVDPIVEDGENGERLIPLTGQFLQSLHVGTASLLQLTTPLVPKLRCLTLNVGGCFFDDKAALDLVKSRWTPHGSKHGVDCLRSFTIIFRARTNVPEAYDTLNDFAKAGMKIAVFCFDSVTRSLTPSPRTTPEYD</sequence>
<comment type="caution">
    <text evidence="1">The sequence shown here is derived from an EMBL/GenBank/DDBJ whole genome shotgun (WGS) entry which is preliminary data.</text>
</comment>
<reference evidence="1" key="1">
    <citation type="submission" date="2020-11" db="EMBL/GenBank/DDBJ databases">
        <authorList>
            <consortium name="DOE Joint Genome Institute"/>
            <person name="Ahrendt S."/>
            <person name="Riley R."/>
            <person name="Andreopoulos W."/>
            <person name="Labutti K."/>
            <person name="Pangilinan J."/>
            <person name="Ruiz-Duenas F.J."/>
            <person name="Barrasa J.M."/>
            <person name="Sanchez-Garcia M."/>
            <person name="Camarero S."/>
            <person name="Miyauchi S."/>
            <person name="Serrano A."/>
            <person name="Linde D."/>
            <person name="Babiker R."/>
            <person name="Drula E."/>
            <person name="Ayuso-Fernandez I."/>
            <person name="Pacheco R."/>
            <person name="Padilla G."/>
            <person name="Ferreira P."/>
            <person name="Barriuso J."/>
            <person name="Kellner H."/>
            <person name="Castanera R."/>
            <person name="Alfaro M."/>
            <person name="Ramirez L."/>
            <person name="Pisabarro A.G."/>
            <person name="Kuo A."/>
            <person name="Tritt A."/>
            <person name="Lipzen A."/>
            <person name="He G."/>
            <person name="Yan M."/>
            <person name="Ng V."/>
            <person name="Cullen D."/>
            <person name="Martin F."/>
            <person name="Rosso M.-N."/>
            <person name="Henrissat B."/>
            <person name="Hibbett D."/>
            <person name="Martinez A.T."/>
            <person name="Grigoriev I.V."/>
        </authorList>
    </citation>
    <scope>NUCLEOTIDE SEQUENCE</scope>
    <source>
        <strain evidence="1">AH 40177</strain>
    </source>
</reference>
<keyword evidence="2" id="KW-1185">Reference proteome</keyword>
<name>A0A9P5PQX4_9AGAR</name>
<organism evidence="1 2">
    <name type="scientific">Rhodocollybia butyracea</name>
    <dbReference type="NCBI Taxonomy" id="206335"/>
    <lineage>
        <taxon>Eukaryota</taxon>
        <taxon>Fungi</taxon>
        <taxon>Dikarya</taxon>
        <taxon>Basidiomycota</taxon>
        <taxon>Agaricomycotina</taxon>
        <taxon>Agaricomycetes</taxon>
        <taxon>Agaricomycetidae</taxon>
        <taxon>Agaricales</taxon>
        <taxon>Marasmiineae</taxon>
        <taxon>Omphalotaceae</taxon>
        <taxon>Rhodocollybia</taxon>
    </lineage>
</organism>
<accession>A0A9P5PQX4</accession>
<dbReference type="SUPFAM" id="SSF52047">
    <property type="entry name" value="RNI-like"/>
    <property type="match status" value="1"/>
</dbReference>
<dbReference type="AlphaFoldDB" id="A0A9P5PQX4"/>
<evidence type="ECO:0008006" key="3">
    <source>
        <dbReference type="Google" id="ProtNLM"/>
    </source>
</evidence>
<evidence type="ECO:0000313" key="1">
    <source>
        <dbReference type="EMBL" id="KAF9067567.1"/>
    </source>
</evidence>
<dbReference type="EMBL" id="JADNRY010000071">
    <property type="protein sequence ID" value="KAF9067567.1"/>
    <property type="molecule type" value="Genomic_DNA"/>
</dbReference>
<dbReference type="Proteomes" id="UP000772434">
    <property type="component" value="Unassembled WGS sequence"/>
</dbReference>
<protein>
    <recommendedName>
        <fullName evidence="3">F-box domain-containing protein</fullName>
    </recommendedName>
</protein>
<dbReference type="OrthoDB" id="3270987at2759"/>
<dbReference type="InterPro" id="IPR032675">
    <property type="entry name" value="LRR_dom_sf"/>
</dbReference>